<protein>
    <submittedName>
        <fullName evidence="1">Uncharacterized protein</fullName>
    </submittedName>
</protein>
<accession>A0A317DWQ8</accession>
<dbReference type="EMBL" id="QGKS01000055">
    <property type="protein sequence ID" value="PWR17285.1"/>
    <property type="molecule type" value="Genomic_DNA"/>
</dbReference>
<evidence type="ECO:0000313" key="1">
    <source>
        <dbReference type="EMBL" id="PWR17285.1"/>
    </source>
</evidence>
<reference evidence="1 2" key="1">
    <citation type="submission" date="2018-05" db="EMBL/GenBank/DDBJ databases">
        <title>Micromonosporas from Atacama Desert.</title>
        <authorList>
            <person name="Carro L."/>
            <person name="Golinska P."/>
            <person name="Klenk H.-P."/>
            <person name="Goodfellow M."/>
        </authorList>
    </citation>
    <scope>NUCLEOTIDE SEQUENCE [LARGE SCALE GENOMIC DNA]</scope>
    <source>
        <strain evidence="1 2">4G51</strain>
    </source>
</reference>
<dbReference type="Proteomes" id="UP000246050">
    <property type="component" value="Unassembled WGS sequence"/>
</dbReference>
<comment type="caution">
    <text evidence="1">The sequence shown here is derived from an EMBL/GenBank/DDBJ whole genome shotgun (WGS) entry which is preliminary data.</text>
</comment>
<name>A0A317DWQ8_9ACTN</name>
<sequence length="431" mass="48125">MPGDVGAPIGLIYGNHRNSARTAVVGEPRNGKLRFTQLADFAMDLNGYFGRYIQGLPSRSARRTASARQMPPAPQLILPNAATAQWLCDVMGRRLRTLDTEGEYAVHPALPNIGAHLSFFASQRVPGSSLVLPLTDLLSQHWTTGQLDALDADLAVQLAWIDNPAGMKEAQRALPAGPVPDGGWEEKDLGDAIKAYQRLSDSGSNITRASEPMKIAVEAALQPAWQACWDAVDLLHRLPAAESVQDRWEMDRYQWHRHAERVRANNAYFSRRPQELQVMRLLTRLERLTANLTRDMALDDPLIMANYIASGDALSGDITRRDAAGDRPSLSLRPDMPFRRPVGTELHWFAEPTRRPDGVTRPMVTVEVTSADETNVELRVVRGAVRQDRRRLLPQIGDRVVFSQFGRREFRRDTLPAELPWTHVGVEGTSR</sequence>
<proteinExistence type="predicted"/>
<gene>
    <name evidence="1" type="ORF">DKT69_01020</name>
</gene>
<dbReference type="AlphaFoldDB" id="A0A317DWQ8"/>
<organism evidence="1 2">
    <name type="scientific">Micromonospora sicca</name>
    <dbReference type="NCBI Taxonomy" id="2202420"/>
    <lineage>
        <taxon>Bacteria</taxon>
        <taxon>Bacillati</taxon>
        <taxon>Actinomycetota</taxon>
        <taxon>Actinomycetes</taxon>
        <taxon>Micromonosporales</taxon>
        <taxon>Micromonosporaceae</taxon>
        <taxon>Micromonospora</taxon>
    </lineage>
</organism>
<evidence type="ECO:0000313" key="2">
    <source>
        <dbReference type="Proteomes" id="UP000246050"/>
    </source>
</evidence>